<evidence type="ECO:0000256" key="1">
    <source>
        <dbReference type="ARBA" id="ARBA00004875"/>
    </source>
</evidence>
<dbReference type="PANTHER" id="PTHR43442:SF3">
    <property type="entry name" value="GLUCONOKINASE-RELATED"/>
    <property type="match status" value="1"/>
</dbReference>
<dbReference type="Proteomes" id="UP000694890">
    <property type="component" value="Linkage group LG13"/>
</dbReference>
<keyword evidence="4 9" id="KW-0808">Transferase</keyword>
<name>A0AAJ7PI37_LATCA</name>
<dbReference type="InterPro" id="IPR006001">
    <property type="entry name" value="Therm_gnt_kin"/>
</dbReference>
<evidence type="ECO:0000256" key="7">
    <source>
        <dbReference type="ARBA" id="ARBA00022840"/>
    </source>
</evidence>
<comment type="pathway">
    <text evidence="1 9">Carbohydrate acid metabolism; D-gluconate degradation.</text>
</comment>
<dbReference type="EC" id="2.7.1.12" evidence="3 9"/>
<dbReference type="GO" id="GO:0005524">
    <property type="term" value="F:ATP binding"/>
    <property type="evidence" value="ECO:0007669"/>
    <property type="project" value="UniProtKB-KW"/>
</dbReference>
<dbReference type="PANTHER" id="PTHR43442">
    <property type="entry name" value="GLUCONOKINASE-RELATED"/>
    <property type="match status" value="1"/>
</dbReference>
<dbReference type="CDD" id="cd02021">
    <property type="entry name" value="GntK"/>
    <property type="match status" value="1"/>
</dbReference>
<dbReference type="KEGG" id="lcf:108878771"/>
<proteinExistence type="inferred from homology"/>
<sequence>MQEGQCLPCQSELSAHVRGNEICLVVGYTCAGFSSYGSTTTTDSGAAFGCLKIHRQDDLHHNGCLRLWKLGWPLHEGDNFHPQENVEKMARGEPLTDKDRFPWLLKLHEVIQRERCSGSDAFVACSALKRLYRQILLYGSKALAFSSGQDQEILPPSLPDVFFLFLHGEYDLIYQRMTYRRGHYMKAELLRSQFEILEPPLDEENVLPLDIRMGITDMAKEVEKHIIRIKASPVKP</sequence>
<accession>A0AAJ7PI37</accession>
<keyword evidence="7 9" id="KW-0067">ATP-binding</keyword>
<dbReference type="Gene3D" id="3.40.50.300">
    <property type="entry name" value="P-loop containing nucleotide triphosphate hydrolases"/>
    <property type="match status" value="1"/>
</dbReference>
<evidence type="ECO:0000313" key="11">
    <source>
        <dbReference type="RefSeq" id="XP_018525261.1"/>
    </source>
</evidence>
<dbReference type="GO" id="GO:0005975">
    <property type="term" value="P:carbohydrate metabolic process"/>
    <property type="evidence" value="ECO:0007669"/>
    <property type="project" value="InterPro"/>
</dbReference>
<comment type="similarity">
    <text evidence="2 9">Belongs to the gluconokinase GntK/GntV family.</text>
</comment>
<protein>
    <recommendedName>
        <fullName evidence="3 9">Gluconokinase</fullName>
        <ecNumber evidence="3 9">2.7.1.12</ecNumber>
    </recommendedName>
</protein>
<dbReference type="SUPFAM" id="SSF52540">
    <property type="entry name" value="P-loop containing nucleoside triphosphate hydrolases"/>
    <property type="match status" value="1"/>
</dbReference>
<reference evidence="11" key="1">
    <citation type="submission" date="2025-08" db="UniProtKB">
        <authorList>
            <consortium name="RefSeq"/>
        </authorList>
    </citation>
    <scope>IDENTIFICATION</scope>
    <source>
        <tissue evidence="11">Brain</tissue>
    </source>
</reference>
<gene>
    <name evidence="11" type="primary">LOC108878771</name>
</gene>
<dbReference type="NCBIfam" id="TIGR01313">
    <property type="entry name" value="therm_gnt_kin"/>
    <property type="match status" value="1"/>
</dbReference>
<dbReference type="RefSeq" id="XP_018525261.1">
    <property type="nucleotide sequence ID" value="XM_018669745.2"/>
</dbReference>
<keyword evidence="5 9" id="KW-0547">Nucleotide-binding</keyword>
<evidence type="ECO:0000313" key="10">
    <source>
        <dbReference type="Proteomes" id="UP000694890"/>
    </source>
</evidence>
<evidence type="ECO:0000256" key="8">
    <source>
        <dbReference type="ARBA" id="ARBA00048090"/>
    </source>
</evidence>
<evidence type="ECO:0000256" key="9">
    <source>
        <dbReference type="RuleBase" id="RU363066"/>
    </source>
</evidence>
<evidence type="ECO:0000256" key="5">
    <source>
        <dbReference type="ARBA" id="ARBA00022741"/>
    </source>
</evidence>
<organism evidence="10 11">
    <name type="scientific">Lates calcarifer</name>
    <name type="common">Barramundi</name>
    <name type="synonym">Holocentrus calcarifer</name>
    <dbReference type="NCBI Taxonomy" id="8187"/>
    <lineage>
        <taxon>Eukaryota</taxon>
        <taxon>Metazoa</taxon>
        <taxon>Chordata</taxon>
        <taxon>Craniata</taxon>
        <taxon>Vertebrata</taxon>
        <taxon>Euteleostomi</taxon>
        <taxon>Actinopterygii</taxon>
        <taxon>Neopterygii</taxon>
        <taxon>Teleostei</taxon>
        <taxon>Neoteleostei</taxon>
        <taxon>Acanthomorphata</taxon>
        <taxon>Carangaria</taxon>
        <taxon>Carangaria incertae sedis</taxon>
        <taxon>Centropomidae</taxon>
        <taxon>Lates</taxon>
    </lineage>
</organism>
<dbReference type="GeneID" id="108878771"/>
<keyword evidence="6 9" id="KW-0418">Kinase</keyword>
<dbReference type="GO" id="GO:0005737">
    <property type="term" value="C:cytoplasm"/>
    <property type="evidence" value="ECO:0007669"/>
    <property type="project" value="TreeGrafter"/>
</dbReference>
<comment type="catalytic activity">
    <reaction evidence="8 9">
        <text>D-gluconate + ATP = 6-phospho-D-gluconate + ADP + H(+)</text>
        <dbReference type="Rhea" id="RHEA:19433"/>
        <dbReference type="ChEBI" id="CHEBI:15378"/>
        <dbReference type="ChEBI" id="CHEBI:18391"/>
        <dbReference type="ChEBI" id="CHEBI:30616"/>
        <dbReference type="ChEBI" id="CHEBI:58759"/>
        <dbReference type="ChEBI" id="CHEBI:456216"/>
        <dbReference type="EC" id="2.7.1.12"/>
    </reaction>
</comment>
<evidence type="ECO:0000256" key="3">
    <source>
        <dbReference type="ARBA" id="ARBA00012054"/>
    </source>
</evidence>
<evidence type="ECO:0000256" key="6">
    <source>
        <dbReference type="ARBA" id="ARBA00022777"/>
    </source>
</evidence>
<dbReference type="GO" id="GO:0046316">
    <property type="term" value="F:gluconokinase activity"/>
    <property type="evidence" value="ECO:0007669"/>
    <property type="project" value="UniProtKB-EC"/>
</dbReference>
<dbReference type="InterPro" id="IPR027417">
    <property type="entry name" value="P-loop_NTPase"/>
</dbReference>
<dbReference type="AlphaFoldDB" id="A0AAJ7PI37"/>
<evidence type="ECO:0000256" key="4">
    <source>
        <dbReference type="ARBA" id="ARBA00022679"/>
    </source>
</evidence>
<evidence type="ECO:0000256" key="2">
    <source>
        <dbReference type="ARBA" id="ARBA00008420"/>
    </source>
</evidence>